<keyword evidence="6 14" id="KW-0328">Glycosyltransferase</keyword>
<feature type="domain" description="Glycosyl transferase family 1" evidence="15">
    <location>
        <begin position="314"/>
        <end position="480"/>
    </location>
</feature>
<proteinExistence type="inferred from homology"/>
<evidence type="ECO:0000256" key="3">
    <source>
        <dbReference type="ARBA" id="ARBA00009481"/>
    </source>
</evidence>
<comment type="subcellular location">
    <subcellularLocation>
        <location evidence="1">Endoplasmic reticulum membrane</location>
        <topology evidence="1">Single-pass membrane protein</topology>
    </subcellularLocation>
</comment>
<dbReference type="STRING" id="50429.A0A2B4RRW0"/>
<keyword evidence="11 14" id="KW-0472">Membrane</keyword>
<feature type="transmembrane region" description="Helical" evidence="14">
    <location>
        <begin position="238"/>
        <end position="259"/>
    </location>
</feature>
<dbReference type="Pfam" id="PF00534">
    <property type="entry name" value="Glycos_transf_1"/>
    <property type="match status" value="1"/>
</dbReference>
<dbReference type="GO" id="GO:0006487">
    <property type="term" value="P:protein N-linked glycosylation"/>
    <property type="evidence" value="ECO:0007669"/>
    <property type="project" value="TreeGrafter"/>
</dbReference>
<evidence type="ECO:0000256" key="8">
    <source>
        <dbReference type="ARBA" id="ARBA00022692"/>
    </source>
</evidence>
<protein>
    <recommendedName>
        <fullName evidence="5 14">GDP-Man:Man(3)GlcNAc(2)-PP-Dol alpha-1,2-mannosyltransferase</fullName>
        <ecNumber evidence="4 14">2.4.1.131</ecNumber>
    </recommendedName>
</protein>
<dbReference type="Pfam" id="PF15924">
    <property type="entry name" value="ALG11_N"/>
    <property type="match status" value="1"/>
</dbReference>
<dbReference type="SUPFAM" id="SSF53756">
    <property type="entry name" value="UDP-Glycosyltransferase/glycogen phosphorylase"/>
    <property type="match status" value="1"/>
</dbReference>
<dbReference type="CDD" id="cd03806">
    <property type="entry name" value="GT4_ALG11-like"/>
    <property type="match status" value="1"/>
</dbReference>
<dbReference type="InterPro" id="IPR038013">
    <property type="entry name" value="ALG11"/>
</dbReference>
<evidence type="ECO:0000256" key="12">
    <source>
        <dbReference type="ARBA" id="ARBA00045065"/>
    </source>
</evidence>
<comment type="catalytic activity">
    <reaction evidence="12 14">
        <text>an alpha-D-Man-(1-&gt;3)-[alpha-D-Man-(1-&gt;6)]-beta-D-Man-(1-&gt;4)-beta-D-GlcNAc-(1-&gt;4)-alpha-D-GlcNAc-diphospho-di-trans,poly-cis-dolichol + 2 GDP-alpha-D-mannose = an alpha-D-Man-(1-&gt;2)-alpha-D-Man-(1-&gt;2)-alpha-D-Man-(1-&gt;3)-[alpha-D-Man-(1-&gt;6)]-beta-D-Man-(1-&gt;4)-beta-D-GlcNAc-(1-&gt;4)-alpha-D-GlcNAc-diphospho-di-trans,poly-cis-dolichol + 2 GDP + 2 H(+)</text>
        <dbReference type="Rhea" id="RHEA:29523"/>
        <dbReference type="Rhea" id="RHEA-COMP:19515"/>
        <dbReference type="Rhea" id="RHEA-COMP:19516"/>
        <dbReference type="ChEBI" id="CHEBI:15378"/>
        <dbReference type="ChEBI" id="CHEBI:57527"/>
        <dbReference type="ChEBI" id="CHEBI:58189"/>
        <dbReference type="ChEBI" id="CHEBI:132511"/>
        <dbReference type="ChEBI" id="CHEBI:132515"/>
        <dbReference type="EC" id="2.4.1.131"/>
    </reaction>
    <physiologicalReaction direction="left-to-right" evidence="12 14">
        <dbReference type="Rhea" id="RHEA:29524"/>
    </physiologicalReaction>
</comment>
<dbReference type="EC" id="2.4.1.131" evidence="4 14"/>
<feature type="domain" description="ALG11 mannosyltransferase N-terminal" evidence="16">
    <location>
        <begin position="67"/>
        <end position="272"/>
    </location>
</feature>
<evidence type="ECO:0000313" key="17">
    <source>
        <dbReference type="EMBL" id="PFX19068.1"/>
    </source>
</evidence>
<dbReference type="InterPro" id="IPR001296">
    <property type="entry name" value="Glyco_trans_1"/>
</dbReference>
<comment type="function">
    <text evidence="13">GDP-Man:Man(3)GlcNAc(2)-PP-Dol alpha-1,2-mannosyltransferase that operates in the biosynthetic pathway of dolichol-linked oligosaccharides, the glycan precursors employed in protein asparagine (N)-glycosylation. The assembly of dolichol-linked oligosaccharides begins on the cytosolic side of the endoplasmic reticulum membrane and finishes in its lumen. The sequential addition of sugars to dolichol pyrophosphate produces dolichol-linked oligosaccharides containing fourteen sugars, including two GlcNAcs, nine mannoses and three glucoses. Once assembled, the oligosaccharide is transferred from the lipid to nascent proteins by oligosaccharyltransferases. Catalyzes, on the cytoplasmic face of the endoplasmic reticulum, the addition of the fourth and fifth mannose residues to the dolichol-linked oligosaccharide chain, to produce Man(5)GlcNAc(2)-PP-dolichol core oligosaccharide. Man(5)GlcNAc(2)-PP-dolichol is a substrate for ALG3, the following enzyme in the biosynthetic pathway.</text>
</comment>
<sequence>MTSFNSENVTSILIQASIWAVMIGILSVIILALVVFALRFYVRRKSKNALPHLRSAGGKGEHFRPVVVGFFHPYCNAGGGGERVLWTGIRALQNRYNFVRCVVYTGDSCVTGKEILRKAEQRFNISLPRSVEFVFLKKRRWVEASTYPRFTLLGQSFGSMILGWEALNSYLPDIFVDTMGYAFTLPMFRYLGGCQVGCYVHYPTISTDMLSRVGDQTVSYNNAAYISNSRVLSTVKSIYYCLFAVLYGLAGSCAEVVMVNSTWTYGHIASLWRRKDRTSIVYPPCDTKAFLELPMKVDSVAADDEGDDDSIQSIVSVGQFRPEKDHPLQIESFHKFLKCKMAKDRHKYRLILVGSCRNEEDKKRVDSLKKLVAKLEIKKNVEFALNVSFDKLKSYLAEATIGLHTMWNEHFGIGVVECMASGAIVLAHDSGGPRMDIVIEWEGKPTGFLASDKKSYASAMETIFSLSLEERNVIRCNARNSVSRFSEKTFENGFLQCTEPLFMVPVFNFVGPCSTNLATKN</sequence>
<dbReference type="InterPro" id="IPR031814">
    <property type="entry name" value="ALG11_N"/>
</dbReference>
<evidence type="ECO:0000256" key="7">
    <source>
        <dbReference type="ARBA" id="ARBA00022679"/>
    </source>
</evidence>
<keyword evidence="7 14" id="KW-0808">Transferase</keyword>
<evidence type="ECO:0000256" key="9">
    <source>
        <dbReference type="ARBA" id="ARBA00022824"/>
    </source>
</evidence>
<keyword evidence="9 14" id="KW-0256">Endoplasmic reticulum</keyword>
<evidence type="ECO:0000256" key="2">
    <source>
        <dbReference type="ARBA" id="ARBA00004922"/>
    </source>
</evidence>
<feature type="transmembrane region" description="Helical" evidence="14">
    <location>
        <begin position="12"/>
        <end position="38"/>
    </location>
</feature>
<dbReference type="UniPathway" id="UPA00378"/>
<evidence type="ECO:0000256" key="1">
    <source>
        <dbReference type="ARBA" id="ARBA00004389"/>
    </source>
</evidence>
<keyword evidence="8 14" id="KW-0812">Transmembrane</keyword>
<organism evidence="17 18">
    <name type="scientific">Stylophora pistillata</name>
    <name type="common">Smooth cauliflower coral</name>
    <dbReference type="NCBI Taxonomy" id="50429"/>
    <lineage>
        <taxon>Eukaryota</taxon>
        <taxon>Metazoa</taxon>
        <taxon>Cnidaria</taxon>
        <taxon>Anthozoa</taxon>
        <taxon>Hexacorallia</taxon>
        <taxon>Scleractinia</taxon>
        <taxon>Astrocoeniina</taxon>
        <taxon>Pocilloporidae</taxon>
        <taxon>Stylophora</taxon>
    </lineage>
</organism>
<dbReference type="GO" id="GO:0004377">
    <property type="term" value="F:GDP-Man:Man(3)GlcNAc(2)-PP-Dol alpha-1,2-mannosyltransferase activity"/>
    <property type="evidence" value="ECO:0007669"/>
    <property type="project" value="UniProtKB-UniRule"/>
</dbReference>
<gene>
    <name evidence="17" type="primary">alg11</name>
    <name evidence="17" type="ORF">AWC38_SpisGene16538</name>
</gene>
<keyword evidence="10 14" id="KW-1133">Transmembrane helix</keyword>
<keyword evidence="18" id="KW-1185">Reference proteome</keyword>
<evidence type="ECO:0000256" key="5">
    <source>
        <dbReference type="ARBA" id="ARBA00022018"/>
    </source>
</evidence>
<evidence type="ECO:0000256" key="10">
    <source>
        <dbReference type="ARBA" id="ARBA00022989"/>
    </source>
</evidence>
<dbReference type="PANTHER" id="PTHR45919">
    <property type="entry name" value="GDP-MAN:MAN(3)GLCNAC(2)-PP-DOL ALPHA-1,2-MANNOSYLTRANSFERASE"/>
    <property type="match status" value="1"/>
</dbReference>
<dbReference type="GO" id="GO:0005789">
    <property type="term" value="C:endoplasmic reticulum membrane"/>
    <property type="evidence" value="ECO:0007669"/>
    <property type="project" value="UniProtKB-SubCell"/>
</dbReference>
<dbReference type="EMBL" id="LSMT01000379">
    <property type="protein sequence ID" value="PFX19068.1"/>
    <property type="molecule type" value="Genomic_DNA"/>
</dbReference>
<comment type="caution">
    <text evidence="17">The sequence shown here is derived from an EMBL/GenBank/DDBJ whole genome shotgun (WGS) entry which is preliminary data.</text>
</comment>
<evidence type="ECO:0000256" key="11">
    <source>
        <dbReference type="ARBA" id="ARBA00023136"/>
    </source>
</evidence>
<dbReference type="Proteomes" id="UP000225706">
    <property type="component" value="Unassembled WGS sequence"/>
</dbReference>
<evidence type="ECO:0000256" key="13">
    <source>
        <dbReference type="ARBA" id="ARBA00045128"/>
    </source>
</evidence>
<dbReference type="Gene3D" id="3.40.50.2000">
    <property type="entry name" value="Glycogen Phosphorylase B"/>
    <property type="match status" value="1"/>
</dbReference>
<evidence type="ECO:0000256" key="4">
    <source>
        <dbReference type="ARBA" id="ARBA00012645"/>
    </source>
</evidence>
<accession>A0A2B4RRW0</accession>
<comment type="similarity">
    <text evidence="3 14">Belongs to the glycosyltransferase group 1 family. Glycosyltransferase 4 subfamily.</text>
</comment>
<evidence type="ECO:0000259" key="15">
    <source>
        <dbReference type="Pfam" id="PF00534"/>
    </source>
</evidence>
<comment type="pathway">
    <text evidence="2 14">Protein modification; protein glycosylation.</text>
</comment>
<evidence type="ECO:0000256" key="14">
    <source>
        <dbReference type="RuleBase" id="RU367051"/>
    </source>
</evidence>
<evidence type="ECO:0000259" key="16">
    <source>
        <dbReference type="Pfam" id="PF15924"/>
    </source>
</evidence>
<evidence type="ECO:0000256" key="6">
    <source>
        <dbReference type="ARBA" id="ARBA00022676"/>
    </source>
</evidence>
<dbReference type="PANTHER" id="PTHR45919:SF1">
    <property type="entry name" value="GDP-MAN:MAN(3)GLCNAC(2)-PP-DOL ALPHA-1,2-MANNOSYLTRANSFERASE"/>
    <property type="match status" value="1"/>
</dbReference>
<evidence type="ECO:0000313" key="18">
    <source>
        <dbReference type="Proteomes" id="UP000225706"/>
    </source>
</evidence>
<name>A0A2B4RRW0_STYPI</name>
<dbReference type="AlphaFoldDB" id="A0A2B4RRW0"/>
<reference evidence="18" key="1">
    <citation type="journal article" date="2017" name="bioRxiv">
        <title>Comparative analysis of the genomes of Stylophora pistillata and Acropora digitifera provides evidence for extensive differences between species of corals.</title>
        <authorList>
            <person name="Voolstra C.R."/>
            <person name="Li Y."/>
            <person name="Liew Y.J."/>
            <person name="Baumgarten S."/>
            <person name="Zoccola D."/>
            <person name="Flot J.-F."/>
            <person name="Tambutte S."/>
            <person name="Allemand D."/>
            <person name="Aranda M."/>
        </authorList>
    </citation>
    <scope>NUCLEOTIDE SEQUENCE [LARGE SCALE GENOMIC DNA]</scope>
</reference>
<dbReference type="OrthoDB" id="2276068at2759"/>